<evidence type="ECO:0000256" key="3">
    <source>
        <dbReference type="ARBA" id="ARBA00022723"/>
    </source>
</evidence>
<keyword evidence="9" id="KW-1185">Reference proteome</keyword>
<dbReference type="PRINTS" id="PR00604">
    <property type="entry name" value="CYTCHRMECIAB"/>
</dbReference>
<dbReference type="GO" id="GO:0020037">
    <property type="term" value="F:heme binding"/>
    <property type="evidence" value="ECO:0007669"/>
    <property type="project" value="InterPro"/>
</dbReference>
<dbReference type="InterPro" id="IPR009056">
    <property type="entry name" value="Cyt_c-like_dom"/>
</dbReference>
<proteinExistence type="predicted"/>
<evidence type="ECO:0000313" key="9">
    <source>
        <dbReference type="Proteomes" id="UP000535415"/>
    </source>
</evidence>
<evidence type="ECO:0000256" key="2">
    <source>
        <dbReference type="ARBA" id="ARBA00022617"/>
    </source>
</evidence>
<keyword evidence="5 6" id="KW-0408">Iron</keyword>
<dbReference type="GO" id="GO:0046872">
    <property type="term" value="F:metal ion binding"/>
    <property type="evidence" value="ECO:0007669"/>
    <property type="project" value="UniProtKB-KW"/>
</dbReference>
<evidence type="ECO:0000259" key="7">
    <source>
        <dbReference type="PROSITE" id="PS51007"/>
    </source>
</evidence>
<dbReference type="GO" id="GO:0009055">
    <property type="term" value="F:electron transfer activity"/>
    <property type="evidence" value="ECO:0007669"/>
    <property type="project" value="InterPro"/>
</dbReference>
<dbReference type="PROSITE" id="PS51007">
    <property type="entry name" value="CYTC"/>
    <property type="match status" value="1"/>
</dbReference>
<dbReference type="EMBL" id="JACIJM010000002">
    <property type="protein sequence ID" value="MBB5721009.1"/>
    <property type="molecule type" value="Genomic_DNA"/>
</dbReference>
<keyword evidence="3 6" id="KW-0479">Metal-binding</keyword>
<evidence type="ECO:0000256" key="4">
    <source>
        <dbReference type="ARBA" id="ARBA00022982"/>
    </source>
</evidence>
<gene>
    <name evidence="8" type="ORF">FHS72_000616</name>
</gene>
<dbReference type="PANTHER" id="PTHR11961">
    <property type="entry name" value="CYTOCHROME C"/>
    <property type="match status" value="1"/>
</dbReference>
<evidence type="ECO:0000313" key="8">
    <source>
        <dbReference type="EMBL" id="MBB5721009.1"/>
    </source>
</evidence>
<comment type="caution">
    <text evidence="8">The sequence shown here is derived from an EMBL/GenBank/DDBJ whole genome shotgun (WGS) entry which is preliminary data.</text>
</comment>
<feature type="domain" description="Cytochrome c" evidence="7">
    <location>
        <begin position="72"/>
        <end position="170"/>
    </location>
</feature>
<dbReference type="Gene3D" id="1.10.760.10">
    <property type="entry name" value="Cytochrome c-like domain"/>
    <property type="match status" value="1"/>
</dbReference>
<evidence type="ECO:0000256" key="5">
    <source>
        <dbReference type="ARBA" id="ARBA00023004"/>
    </source>
</evidence>
<keyword evidence="2 6" id="KW-0349">Heme</keyword>
<accession>A0A7W9BI81</accession>
<dbReference type="RefSeq" id="WP_183525409.1">
    <property type="nucleotide sequence ID" value="NZ_JACIJM010000002.1"/>
</dbReference>
<dbReference type="Pfam" id="PF00034">
    <property type="entry name" value="Cytochrom_C"/>
    <property type="match status" value="1"/>
</dbReference>
<dbReference type="InterPro" id="IPR036909">
    <property type="entry name" value="Cyt_c-like_dom_sf"/>
</dbReference>
<name>A0A7W9BI81_9RHOB</name>
<sequence>MFDTMTTTKAIGGICGTFLAFLLGGWAAETIYHSGGGGHGDEDQAYVIPVADGATDEVVEEGPPFAEIFATADAAAGEGAFRPCAACHKLDGTDGVGPHLNGVVERPVGSVDGFGYSGSLVAVAEQWTPENLNAFLENPKGYAPGTAMNFNGVRRIEDRANLIAYLASVGG</sequence>
<evidence type="ECO:0000256" key="6">
    <source>
        <dbReference type="PROSITE-ProRule" id="PRU00433"/>
    </source>
</evidence>
<dbReference type="AlphaFoldDB" id="A0A7W9BI81"/>
<keyword evidence="1" id="KW-0813">Transport</keyword>
<organism evidence="8 9">
    <name type="scientific">Yoonia ponticola</name>
    <dbReference type="NCBI Taxonomy" id="1524255"/>
    <lineage>
        <taxon>Bacteria</taxon>
        <taxon>Pseudomonadati</taxon>
        <taxon>Pseudomonadota</taxon>
        <taxon>Alphaproteobacteria</taxon>
        <taxon>Rhodobacterales</taxon>
        <taxon>Paracoccaceae</taxon>
        <taxon>Yoonia</taxon>
    </lineage>
</organism>
<dbReference type="SUPFAM" id="SSF46626">
    <property type="entry name" value="Cytochrome c"/>
    <property type="match status" value="1"/>
</dbReference>
<dbReference type="Proteomes" id="UP000535415">
    <property type="component" value="Unassembled WGS sequence"/>
</dbReference>
<reference evidence="8 9" key="1">
    <citation type="submission" date="2020-08" db="EMBL/GenBank/DDBJ databases">
        <title>Genomic Encyclopedia of Type Strains, Phase IV (KMG-IV): sequencing the most valuable type-strain genomes for metagenomic binning, comparative biology and taxonomic classification.</title>
        <authorList>
            <person name="Goeker M."/>
        </authorList>
    </citation>
    <scope>NUCLEOTIDE SEQUENCE [LARGE SCALE GENOMIC DNA]</scope>
    <source>
        <strain evidence="8 9">DSM 101064</strain>
    </source>
</reference>
<protein>
    <submittedName>
        <fullName evidence="8">Cytochrome c</fullName>
    </submittedName>
</protein>
<keyword evidence="4" id="KW-0249">Electron transport</keyword>
<evidence type="ECO:0000256" key="1">
    <source>
        <dbReference type="ARBA" id="ARBA00022448"/>
    </source>
</evidence>
<dbReference type="InterPro" id="IPR002327">
    <property type="entry name" value="Cyt_c_1A/1B"/>
</dbReference>